<evidence type="ECO:0000313" key="2">
    <source>
        <dbReference type="Proteomes" id="UP000824782"/>
    </source>
</evidence>
<evidence type="ECO:0000313" key="1">
    <source>
        <dbReference type="EMBL" id="KAG8539867.1"/>
    </source>
</evidence>
<dbReference type="EMBL" id="WNYA01012641">
    <property type="protein sequence ID" value="KAG8539867.1"/>
    <property type="molecule type" value="Genomic_DNA"/>
</dbReference>
<dbReference type="AlphaFoldDB" id="A0AAV6YXM7"/>
<protein>
    <submittedName>
        <fullName evidence="1">Uncharacterized protein</fullName>
    </submittedName>
</protein>
<sequence length="141" mass="15356">MPCGVSVNSCCESGSVSDFAPLPPALTCCYVSDSDTVLPILISCLSPTTRLPAVSVPRPWLPLRTSHACVTTWWYHAATSPTRFALGSGENRVPLRLWSQVVACAIVHSGSEDSQPLSLTVREYMSLNNIVKKFTFNKKNI</sequence>
<accession>A0AAV6YXM7</accession>
<comment type="caution">
    <text evidence="1">The sequence shown here is derived from an EMBL/GenBank/DDBJ whole genome shotgun (WGS) entry which is preliminary data.</text>
</comment>
<dbReference type="Proteomes" id="UP000824782">
    <property type="component" value="Unassembled WGS sequence"/>
</dbReference>
<reference evidence="1" key="1">
    <citation type="thesis" date="2020" institute="ProQuest LLC" country="789 East Eisenhower Parkway, Ann Arbor, MI, USA">
        <title>Comparative Genomics and Chromosome Evolution.</title>
        <authorList>
            <person name="Mudd A.B."/>
        </authorList>
    </citation>
    <scope>NUCLEOTIDE SEQUENCE</scope>
    <source>
        <strain evidence="1">237g6f4</strain>
        <tissue evidence="1">Blood</tissue>
    </source>
</reference>
<proteinExistence type="predicted"/>
<name>A0AAV6YXM7_ENGPU</name>
<gene>
    <name evidence="1" type="ORF">GDO81_020204</name>
</gene>
<organism evidence="1 2">
    <name type="scientific">Engystomops pustulosus</name>
    <name type="common">Tungara frog</name>
    <name type="synonym">Physalaemus pustulosus</name>
    <dbReference type="NCBI Taxonomy" id="76066"/>
    <lineage>
        <taxon>Eukaryota</taxon>
        <taxon>Metazoa</taxon>
        <taxon>Chordata</taxon>
        <taxon>Craniata</taxon>
        <taxon>Vertebrata</taxon>
        <taxon>Euteleostomi</taxon>
        <taxon>Amphibia</taxon>
        <taxon>Batrachia</taxon>
        <taxon>Anura</taxon>
        <taxon>Neobatrachia</taxon>
        <taxon>Hyloidea</taxon>
        <taxon>Leptodactylidae</taxon>
        <taxon>Leiuperinae</taxon>
        <taxon>Engystomops</taxon>
    </lineage>
</organism>
<keyword evidence="2" id="KW-1185">Reference proteome</keyword>